<evidence type="ECO:0000313" key="2">
    <source>
        <dbReference type="Proteomes" id="UP000032452"/>
    </source>
</evidence>
<protein>
    <submittedName>
        <fullName evidence="1">Uncharacterized protein</fullName>
    </submittedName>
</protein>
<sequence>MKAQIYVNRHIVRANKKASAETGTLVDAPAIAINTYLGSIYAKEVEFTGNCKLIQDAAKARCSGATIWLEGEFESLIIDSVKANRSMFDKSIKTLSITYSNVEKVYNGWVAYDTLLKTNKKFRASSSLDPSLEALGDHLLVWYEDFGREYLLSH</sequence>
<gene>
    <name evidence="1" type="ORF">UH38_19275</name>
</gene>
<organism evidence="1 2">
    <name type="scientific">Aliterella atlantica CENA595</name>
    <dbReference type="NCBI Taxonomy" id="1618023"/>
    <lineage>
        <taxon>Bacteria</taxon>
        <taxon>Bacillati</taxon>
        <taxon>Cyanobacteriota</taxon>
        <taxon>Cyanophyceae</taxon>
        <taxon>Chroococcidiopsidales</taxon>
        <taxon>Aliterellaceae</taxon>
        <taxon>Aliterella</taxon>
    </lineage>
</organism>
<reference evidence="1 2" key="1">
    <citation type="submission" date="2015-02" db="EMBL/GenBank/DDBJ databases">
        <title>Draft genome of a novel marine cyanobacterium (Chroococcales) isolated from South Atlantic Ocean.</title>
        <authorList>
            <person name="Rigonato J."/>
            <person name="Alvarenga D.O."/>
            <person name="Branco L.H."/>
            <person name="Varani A.M."/>
            <person name="Brandini F.P."/>
            <person name="Fiore M.F."/>
        </authorList>
    </citation>
    <scope>NUCLEOTIDE SEQUENCE [LARGE SCALE GENOMIC DNA]</scope>
    <source>
        <strain evidence="1 2">CENA595</strain>
    </source>
</reference>
<dbReference type="EMBL" id="JYON01000025">
    <property type="protein sequence ID" value="KJH70284.1"/>
    <property type="molecule type" value="Genomic_DNA"/>
</dbReference>
<comment type="caution">
    <text evidence="1">The sequence shown here is derived from an EMBL/GenBank/DDBJ whole genome shotgun (WGS) entry which is preliminary data.</text>
</comment>
<dbReference type="OrthoDB" id="583188at2"/>
<accession>A0A0D8ZP85</accession>
<dbReference type="Proteomes" id="UP000032452">
    <property type="component" value="Unassembled WGS sequence"/>
</dbReference>
<name>A0A0D8ZP85_9CYAN</name>
<proteinExistence type="predicted"/>
<dbReference type="AlphaFoldDB" id="A0A0D8ZP85"/>
<dbReference type="STRING" id="1618023.UH38_19275"/>
<keyword evidence="2" id="KW-1185">Reference proteome</keyword>
<evidence type="ECO:0000313" key="1">
    <source>
        <dbReference type="EMBL" id="KJH70284.1"/>
    </source>
</evidence>
<dbReference type="RefSeq" id="WP_045056307.1">
    <property type="nucleotide sequence ID" value="NZ_CAWMDP010000018.1"/>
</dbReference>